<evidence type="ECO:0000313" key="2">
    <source>
        <dbReference type="EMBL" id="VFK34202.1"/>
    </source>
</evidence>
<evidence type="ECO:0008006" key="4">
    <source>
        <dbReference type="Google" id="ProtNLM"/>
    </source>
</evidence>
<evidence type="ECO:0000313" key="3">
    <source>
        <dbReference type="EMBL" id="VFK76458.1"/>
    </source>
</evidence>
<name>A0A450XY57_9GAMM</name>
<proteinExistence type="predicted"/>
<dbReference type="EMBL" id="CAADFQ010000064">
    <property type="protein sequence ID" value="VFK34202.1"/>
    <property type="molecule type" value="Genomic_DNA"/>
</dbReference>
<organism evidence="2">
    <name type="scientific">Candidatus Kentrum sp. MB</name>
    <dbReference type="NCBI Taxonomy" id="2138164"/>
    <lineage>
        <taxon>Bacteria</taxon>
        <taxon>Pseudomonadati</taxon>
        <taxon>Pseudomonadota</taxon>
        <taxon>Gammaproteobacteria</taxon>
        <taxon>Candidatus Kentrum</taxon>
    </lineage>
</organism>
<protein>
    <recommendedName>
        <fullName evidence="4">DUF4412 domain-containing protein</fullName>
    </recommendedName>
</protein>
<dbReference type="AlphaFoldDB" id="A0A450XY57"/>
<sequence length="241" mass="27472">MQRGLQLFSRMILMIAVLVLCFPLKAVSDIDGMIEFSANTMEKIPNREPMSGKLYVAKGKVRIEMVVGGKRGITIRDFSGRKTLHLNPMEKAYVEMPWPKAKSGLPHANIKRPPLPGDPDHPCAKLPQAQIKCRILNRDEKIGNRKTEKWEILQVSPADKKSAETHTIRSLVWVDRKLGVNVREEMFFDANSKRLRELRAIKEGPQPEALFLAPEGYRACRNIKNSAWCSSWQRGMPQSRK</sequence>
<gene>
    <name evidence="1" type="ORF">BECKMB1821G_GA0114241_10545</name>
    <name evidence="3" type="ORF">BECKMB1821H_GA0114242_105716</name>
    <name evidence="2" type="ORF">BECKMB1821I_GA0114274_10648</name>
</gene>
<evidence type="ECO:0000313" key="1">
    <source>
        <dbReference type="EMBL" id="VFK29800.1"/>
    </source>
</evidence>
<accession>A0A450XY57</accession>
<dbReference type="EMBL" id="CAADFO010000054">
    <property type="protein sequence ID" value="VFK29800.1"/>
    <property type="molecule type" value="Genomic_DNA"/>
</dbReference>
<dbReference type="EMBL" id="CAADGH010000057">
    <property type="protein sequence ID" value="VFK76458.1"/>
    <property type="molecule type" value="Genomic_DNA"/>
</dbReference>
<reference evidence="2" key="1">
    <citation type="submission" date="2019-02" db="EMBL/GenBank/DDBJ databases">
        <authorList>
            <person name="Gruber-Vodicka R. H."/>
            <person name="Seah K. B. B."/>
        </authorList>
    </citation>
    <scope>NUCLEOTIDE SEQUENCE</scope>
    <source>
        <strain evidence="1">BECK_BZ197</strain>
        <strain evidence="3">BECK_BZ198</strain>
        <strain evidence="2">BECK_BZ199</strain>
    </source>
</reference>